<keyword evidence="7" id="KW-1185">Reference proteome</keyword>
<evidence type="ECO:0000313" key="6">
    <source>
        <dbReference type="EMBL" id="WZN66269.1"/>
    </source>
</evidence>
<feature type="compositionally biased region" description="Basic residues" evidence="5">
    <location>
        <begin position="25"/>
        <end position="38"/>
    </location>
</feature>
<dbReference type="PANTHER" id="PTHR19923:SF0">
    <property type="entry name" value="PLEIOTROPIC REGULATOR 1"/>
    <property type="match status" value="1"/>
</dbReference>
<dbReference type="PROSITE" id="PS50294">
    <property type="entry name" value="WD_REPEATS_REGION"/>
    <property type="match status" value="4"/>
</dbReference>
<feature type="repeat" description="WD" evidence="4">
    <location>
        <begin position="174"/>
        <end position="215"/>
    </location>
</feature>
<dbReference type="Gene3D" id="2.130.10.10">
    <property type="entry name" value="YVTN repeat-like/Quinoprotein amine dehydrogenase"/>
    <property type="match status" value="1"/>
</dbReference>
<dbReference type="FunFam" id="2.130.10.10:FF:000012">
    <property type="entry name" value="Putative pleiotropic regulator 1"/>
    <property type="match status" value="1"/>
</dbReference>
<dbReference type="InterPro" id="IPR020472">
    <property type="entry name" value="WD40_PAC1"/>
</dbReference>
<dbReference type="GO" id="GO:0000974">
    <property type="term" value="C:Prp19 complex"/>
    <property type="evidence" value="ECO:0007669"/>
    <property type="project" value="TreeGrafter"/>
</dbReference>
<keyword evidence="1 4" id="KW-0853">WD repeat</keyword>
<keyword evidence="2" id="KW-0677">Repeat</keyword>
<protein>
    <submittedName>
        <fullName evidence="6">Protein pleiotropic regulatory locus</fullName>
    </submittedName>
</protein>
<evidence type="ECO:0000256" key="5">
    <source>
        <dbReference type="SAM" id="MobiDB-lite"/>
    </source>
</evidence>
<evidence type="ECO:0000256" key="2">
    <source>
        <dbReference type="ARBA" id="ARBA00022737"/>
    </source>
</evidence>
<dbReference type="PROSITE" id="PS50082">
    <property type="entry name" value="WD_REPEATS_2"/>
    <property type="match status" value="5"/>
</dbReference>
<dbReference type="GO" id="GO:0071013">
    <property type="term" value="C:catalytic step 2 spliceosome"/>
    <property type="evidence" value="ECO:0007669"/>
    <property type="project" value="TreeGrafter"/>
</dbReference>
<dbReference type="Proteomes" id="UP001472866">
    <property type="component" value="Chromosome 14"/>
</dbReference>
<dbReference type="InterPro" id="IPR001680">
    <property type="entry name" value="WD40_rpt"/>
</dbReference>
<dbReference type="Pfam" id="PF00400">
    <property type="entry name" value="WD40"/>
    <property type="match status" value="7"/>
</dbReference>
<dbReference type="CDD" id="cd00200">
    <property type="entry name" value="WD40"/>
    <property type="match status" value="1"/>
</dbReference>
<accession>A0AAX4PIY2</accession>
<dbReference type="PANTHER" id="PTHR19923">
    <property type="entry name" value="WD40 REPEAT PROTEINPRL1/PRL2-RELATED"/>
    <property type="match status" value="1"/>
</dbReference>
<evidence type="ECO:0000256" key="1">
    <source>
        <dbReference type="ARBA" id="ARBA00022574"/>
    </source>
</evidence>
<dbReference type="GO" id="GO:0071011">
    <property type="term" value="C:precatalytic spliceosome"/>
    <property type="evidence" value="ECO:0007669"/>
    <property type="project" value="TreeGrafter"/>
</dbReference>
<evidence type="ECO:0000256" key="3">
    <source>
        <dbReference type="ARBA" id="ARBA00025726"/>
    </source>
</evidence>
<dbReference type="InterPro" id="IPR015943">
    <property type="entry name" value="WD40/YVTN_repeat-like_dom_sf"/>
</dbReference>
<feature type="repeat" description="WD" evidence="4">
    <location>
        <begin position="216"/>
        <end position="257"/>
    </location>
</feature>
<name>A0AAX4PIY2_9CHLO</name>
<comment type="similarity">
    <text evidence="3">Belongs to the WD repeat PRL1/PRL2 family.</text>
</comment>
<proteinExistence type="inferred from homology"/>
<dbReference type="InterPro" id="IPR045241">
    <property type="entry name" value="Prp46/PLRG1-like"/>
</dbReference>
<feature type="repeat" description="WD" evidence="4">
    <location>
        <begin position="258"/>
        <end position="299"/>
    </location>
</feature>
<dbReference type="InterPro" id="IPR036322">
    <property type="entry name" value="WD40_repeat_dom_sf"/>
</dbReference>
<dbReference type="SUPFAM" id="SSF50978">
    <property type="entry name" value="WD40 repeat-like"/>
    <property type="match status" value="1"/>
</dbReference>
<feature type="compositionally biased region" description="Low complexity" evidence="5">
    <location>
        <begin position="112"/>
        <end position="125"/>
    </location>
</feature>
<organism evidence="6 7">
    <name type="scientific">Chloropicon roscoffensis</name>
    <dbReference type="NCBI Taxonomy" id="1461544"/>
    <lineage>
        <taxon>Eukaryota</taxon>
        <taxon>Viridiplantae</taxon>
        <taxon>Chlorophyta</taxon>
        <taxon>Chloropicophyceae</taxon>
        <taxon>Chloropicales</taxon>
        <taxon>Chloropicaceae</taxon>
        <taxon>Chloropicon</taxon>
    </lineage>
</organism>
<feature type="region of interest" description="Disordered" evidence="5">
    <location>
        <begin position="25"/>
        <end position="61"/>
    </location>
</feature>
<dbReference type="GO" id="GO:0000398">
    <property type="term" value="P:mRNA splicing, via spliceosome"/>
    <property type="evidence" value="ECO:0007669"/>
    <property type="project" value="InterPro"/>
</dbReference>
<reference evidence="6 7" key="1">
    <citation type="submission" date="2024-03" db="EMBL/GenBank/DDBJ databases">
        <title>Complete genome sequence of the green alga Chloropicon roscoffensis RCC1871.</title>
        <authorList>
            <person name="Lemieux C."/>
            <person name="Pombert J.-F."/>
            <person name="Otis C."/>
            <person name="Turmel M."/>
        </authorList>
    </citation>
    <scope>NUCLEOTIDE SEQUENCE [LARGE SCALE GENOMIC DNA]</scope>
    <source>
        <strain evidence="6 7">RCC1871</strain>
    </source>
</reference>
<dbReference type="SMART" id="SM00320">
    <property type="entry name" value="WD40"/>
    <property type="match status" value="7"/>
</dbReference>
<dbReference type="EMBL" id="CP151514">
    <property type="protein sequence ID" value="WZN66269.1"/>
    <property type="molecule type" value="Genomic_DNA"/>
</dbReference>
<sequence>MVAAEETTRLEVSVQRAVEERIRRTRILFPRSRKKQRRPCLSSSSSSQKKTTGFEYGAQEDETLFEVRRKAKFREEYEGSCARDAADAMSSRAEHQEPTSAQEPRAPLPGKALSLATPSPSSVSSNQANGSKALARVAQPAATKHEFSASVIRRQASRWPRPEWHAPWKLYRVVSGHMGWVRSICFDPANSWFVTGSADRTIKVWDLASGGLKLTLTGHIEQVTGLAVSNRHPYMFSCGLDKQVKCWDLEYNKVIRHYHGHLSGVYALKVHPTLDVLMTGGRDCTCRVWDMRTKAQVHVLTGHDNTVCSILTQGTDPQVITGSHDSQVKLWDLAAAKTMATLTHHKKGVRCLAQHPKEYSFASASSDNIKKFALPSGKFMHNMLQHQRSIVNAMAVNDDGVMATGADNGQLWLWDWNSGNRFQEMETQAQPGSLDSENGIFAMSFDVTGTRLLTCEADKTIKFYKEDLEATPETHPVRFKPPTNIRRY</sequence>
<evidence type="ECO:0000313" key="7">
    <source>
        <dbReference type="Proteomes" id="UP001472866"/>
    </source>
</evidence>
<dbReference type="InterPro" id="IPR019775">
    <property type="entry name" value="WD40_repeat_CS"/>
</dbReference>
<evidence type="ECO:0000256" key="4">
    <source>
        <dbReference type="PROSITE-ProRule" id="PRU00221"/>
    </source>
</evidence>
<gene>
    <name evidence="6" type="ORF">HKI87_14g78340</name>
</gene>
<feature type="repeat" description="WD" evidence="4">
    <location>
        <begin position="300"/>
        <end position="341"/>
    </location>
</feature>
<feature type="repeat" description="WD" evidence="4">
    <location>
        <begin position="383"/>
        <end position="424"/>
    </location>
</feature>
<dbReference type="PRINTS" id="PR00320">
    <property type="entry name" value="GPROTEINBRPT"/>
</dbReference>
<dbReference type="PROSITE" id="PS00678">
    <property type="entry name" value="WD_REPEATS_1"/>
    <property type="match status" value="2"/>
</dbReference>
<dbReference type="AlphaFoldDB" id="A0AAX4PIY2"/>
<feature type="region of interest" description="Disordered" evidence="5">
    <location>
        <begin position="76"/>
        <end position="136"/>
    </location>
</feature>